<feature type="compositionally biased region" description="Basic and acidic residues" evidence="1">
    <location>
        <begin position="1030"/>
        <end position="1042"/>
    </location>
</feature>
<proteinExistence type="predicted"/>
<feature type="region of interest" description="Disordered" evidence="1">
    <location>
        <begin position="338"/>
        <end position="365"/>
    </location>
</feature>
<feature type="compositionally biased region" description="Low complexity" evidence="1">
    <location>
        <begin position="768"/>
        <end position="784"/>
    </location>
</feature>
<feature type="compositionally biased region" description="Basic and acidic residues" evidence="1">
    <location>
        <begin position="1011"/>
        <end position="1020"/>
    </location>
</feature>
<name>A0A0A1WGT2_ZEUCU</name>
<evidence type="ECO:0000313" key="2">
    <source>
        <dbReference type="EMBL" id="JAC97622.1"/>
    </source>
</evidence>
<feature type="compositionally biased region" description="Low complexity" evidence="1">
    <location>
        <begin position="1217"/>
        <end position="1316"/>
    </location>
</feature>
<feature type="compositionally biased region" description="Polar residues" evidence="1">
    <location>
        <begin position="1206"/>
        <end position="1216"/>
    </location>
</feature>
<feature type="region of interest" description="Disordered" evidence="1">
    <location>
        <begin position="1006"/>
        <end position="1357"/>
    </location>
</feature>
<feature type="compositionally biased region" description="Basic and acidic residues" evidence="1">
    <location>
        <begin position="894"/>
        <end position="909"/>
    </location>
</feature>
<feature type="region of interest" description="Disordered" evidence="1">
    <location>
        <begin position="299"/>
        <end position="318"/>
    </location>
</feature>
<dbReference type="Pfam" id="PF07145">
    <property type="entry name" value="PAM2"/>
    <property type="match status" value="1"/>
</dbReference>
<feature type="compositionally biased region" description="Low complexity" evidence="1">
    <location>
        <begin position="1060"/>
        <end position="1157"/>
    </location>
</feature>
<feature type="compositionally biased region" description="Basic and acidic residues" evidence="1">
    <location>
        <begin position="1332"/>
        <end position="1345"/>
    </location>
</feature>
<feature type="compositionally biased region" description="Polar residues" evidence="1">
    <location>
        <begin position="1159"/>
        <end position="1197"/>
    </location>
</feature>
<dbReference type="InterPro" id="IPR009818">
    <property type="entry name" value="PAM2_motif"/>
</dbReference>
<feature type="compositionally biased region" description="Polar residues" evidence="1">
    <location>
        <begin position="220"/>
        <end position="243"/>
    </location>
</feature>
<dbReference type="EMBL" id="GBXI01016669">
    <property type="protein sequence ID" value="JAC97622.1"/>
    <property type="molecule type" value="Transcribed_RNA"/>
</dbReference>
<reference evidence="2" key="2">
    <citation type="journal article" date="2015" name="Gigascience">
        <title>Reconstructing a comprehensive transcriptome assembly of a white-pupal translocated strain of the pest fruit fly Bactrocera cucurbitae.</title>
        <authorList>
            <person name="Sim S.B."/>
            <person name="Calla B."/>
            <person name="Hall B."/>
            <person name="DeRego T."/>
            <person name="Geib S.M."/>
        </authorList>
    </citation>
    <scope>NUCLEOTIDE SEQUENCE</scope>
</reference>
<reference evidence="2" key="1">
    <citation type="submission" date="2014-11" db="EMBL/GenBank/DDBJ databases">
        <authorList>
            <person name="Geib S."/>
        </authorList>
    </citation>
    <scope>NUCLEOTIDE SEQUENCE</scope>
</reference>
<feature type="region of interest" description="Disordered" evidence="1">
    <location>
        <begin position="201"/>
        <end position="243"/>
    </location>
</feature>
<protein>
    <submittedName>
        <fullName evidence="2">205 kDa microtubule-associated protein</fullName>
    </submittedName>
</protein>
<organism evidence="2">
    <name type="scientific">Zeugodacus cucurbitae</name>
    <name type="common">Melon fruit fly</name>
    <name type="synonym">Bactrocera cucurbitae</name>
    <dbReference type="NCBI Taxonomy" id="28588"/>
    <lineage>
        <taxon>Eukaryota</taxon>
        <taxon>Metazoa</taxon>
        <taxon>Ecdysozoa</taxon>
        <taxon>Arthropoda</taxon>
        <taxon>Hexapoda</taxon>
        <taxon>Insecta</taxon>
        <taxon>Pterygota</taxon>
        <taxon>Neoptera</taxon>
        <taxon>Endopterygota</taxon>
        <taxon>Diptera</taxon>
        <taxon>Brachycera</taxon>
        <taxon>Muscomorpha</taxon>
        <taxon>Tephritoidea</taxon>
        <taxon>Tephritidae</taxon>
        <taxon>Zeugodacus</taxon>
        <taxon>Zeugodacus</taxon>
    </lineage>
</organism>
<feature type="region of interest" description="Disordered" evidence="1">
    <location>
        <begin position="882"/>
        <end position="929"/>
    </location>
</feature>
<feature type="region of interest" description="Disordered" evidence="1">
    <location>
        <begin position="768"/>
        <end position="790"/>
    </location>
</feature>
<accession>A0A0A1WGT2</accession>
<evidence type="ECO:0000256" key="1">
    <source>
        <dbReference type="SAM" id="MobiDB-lite"/>
    </source>
</evidence>
<sequence>MEHEDNAHLDNFLQNSQHLMENLQMDRGDGVCDNVAVDEIGGKFEVHEEHDDEEEWKYIKEGQQSEKQQQQQLQQLKAGVACKDVESVEEVGNGHGYGYEHGDVGADDILLLDHHEVGNGVVGISAAVNADADNAATGIVENEEVDVEIIKNDGDFSTTSNTTSTAGEDGYADTGVLQVQMQIQNIPQEEFLPKQVADLLEDCPNTGSHADETEEDDPSSLATNNTNRTNSLSESAPNQELQQLSTEENIIKNEEFSNEDKENTVPSISNFHGDIAFEENTGNSDFDSEMHSQLNPNAIEFVPSFGSNPTSPTTGNSDNQIFVDEEVASNSADEIQLRPQPKSLPRHLLGDDDFVAQSPRKGSAESNLDAIALPEENDFEHEAAKRPHELEQEDDLIGVGTVEHTQQKSQLGNEHLKSLNNYAANMLEIERDANEDYSDRLNQSPLNLIDHGPETSVDLEMDLQPLAVEKDDETQEIPKENLEIIEDVFNTVQPLPIDLNTSFVEETSQQEFTAEGKELLDVEEKENISHSPSTEEMQMNLQNEFHSSVKDIPQIPIDMDNAANMQESFYLESTSSEARQQLQEPFAPGIEFSAVDESNFHTNEINAEEEKPVINDPSFDIVQVSAPGTFETEPETALDTSPTSLNIYAPEFTPTPKSIDADIISPSPVSTEEKHLIEETKEQANLSETEELEQKMDDLIISSNDGILSQVEEVAQTAANIVESLNPFAASEPEHHETVEETPIEANQVFSTESQPDADFSQQNEQSYYNEQQEQQHLQEETAQSTYEHHEDNLLLTKPEDEQPPAASPVQLELELNGFEEHVPAALSVESNIADPVEPESVELSVEPAHEYSHVDLLESPVAQPEHEDIRSELVASPIAEPEHEVPVESPVAEPEHVTVSEPELKDVPQTEVQPVTEPELIAQPEPEVEVLPSEPVIVLDESSNFDANVSAVAEPILESPDQHSSSIPTEANVELAANESTASAVEETVITAAAVGALAATAAAVAVAADAHKKTDVKQPRTPTSTKSKAIDVKKAAEPAKKPIGKTSLSTVSAARPRTAPVKTTATADKKPTTTTTTTKSSTTTAARKPLTSTTAASRTVTKTTTTTRPATAPTAAKLTASRTTTTTTARRSAPTTTGASTTATNGTATAKPKPTSGAPTKPTTLGLSGTTKPKLSSPRTTLTSQLRKAPTSTGTGVAAAKSPLKTTAPTANGVTKSSTTTTTAASRAKSSTSTTTTTTTTKTFTARPAPKTTHSSTLTSTTTRRTVGSVSVSATAAKTTSSTLLKKTPPGATRPATTGKSSLSPTKTASSALKAKTKDVTKKAVTPTKSAKDLKDKHTEEQTKTNGTAVVGAEEPAAIQPEQKPHLNGNGDGDALQLIENGIHKLELENGENPLLEQHIQASLIDA</sequence>
<gene>
    <name evidence="2" type="primary">Map205</name>
    <name evidence="2" type="ORF">g.36443</name>
</gene>
<feature type="compositionally biased region" description="Polar residues" evidence="1">
    <location>
        <begin position="305"/>
        <end position="318"/>
    </location>
</feature>